<keyword evidence="6 8" id="KW-0472">Membrane</keyword>
<feature type="transmembrane region" description="Helical" evidence="8">
    <location>
        <begin position="7"/>
        <end position="30"/>
    </location>
</feature>
<dbReference type="PANTHER" id="PTHR30161">
    <property type="entry name" value="FLAGELLAR EXPORT PROTEIN, MEMBRANE FLHA SUBUNIT-RELATED"/>
    <property type="match status" value="1"/>
</dbReference>
<dbReference type="InterPro" id="IPR042194">
    <property type="entry name" value="FHIPEP_1"/>
</dbReference>
<feature type="transmembrane region" description="Helical" evidence="8">
    <location>
        <begin position="107"/>
        <end position="130"/>
    </location>
</feature>
<reference evidence="9 10" key="1">
    <citation type="submission" date="2014-04" db="EMBL/GenBank/DDBJ databases">
        <title>A comprehensive comparison of genomes of Erythrobacter spp. Strains.</title>
        <authorList>
            <person name="Zheng Q."/>
        </authorList>
    </citation>
    <scope>NUCLEOTIDE SEQUENCE [LARGE SCALE GENOMIC DNA]</scope>
    <source>
        <strain evidence="9 10">DSM 8509</strain>
    </source>
</reference>
<keyword evidence="4 8" id="KW-0812">Transmembrane</keyword>
<dbReference type="PIRSF" id="PIRSF005419">
    <property type="entry name" value="FlhA"/>
    <property type="match status" value="1"/>
</dbReference>
<dbReference type="Gene3D" id="3.40.50.12790">
    <property type="entry name" value="FHIPEP family, domain 4"/>
    <property type="match status" value="1"/>
</dbReference>
<comment type="caution">
    <text evidence="9">The sequence shown here is derived from an EMBL/GenBank/DDBJ whole genome shotgun (WGS) entry which is preliminary data.</text>
</comment>
<keyword evidence="5 8" id="KW-1133">Transmembrane helix</keyword>
<dbReference type="GO" id="GO:0005886">
    <property type="term" value="C:plasma membrane"/>
    <property type="evidence" value="ECO:0007669"/>
    <property type="project" value="UniProtKB-SubCell"/>
</dbReference>
<feature type="transmembrane region" description="Helical" evidence="8">
    <location>
        <begin position="199"/>
        <end position="219"/>
    </location>
</feature>
<dbReference type="Gene3D" id="3.40.30.60">
    <property type="entry name" value="FHIPEP family, domain 1"/>
    <property type="match status" value="1"/>
</dbReference>
<keyword evidence="10" id="KW-1185">Reference proteome</keyword>
<dbReference type="Proteomes" id="UP000027866">
    <property type="component" value="Unassembled WGS sequence"/>
</dbReference>
<dbReference type="InterPro" id="IPR025505">
    <property type="entry name" value="FHIPEP_CS"/>
</dbReference>
<proteinExistence type="inferred from homology"/>
<evidence type="ECO:0000256" key="3">
    <source>
        <dbReference type="ARBA" id="ARBA00022475"/>
    </source>
</evidence>
<evidence type="ECO:0000256" key="6">
    <source>
        <dbReference type="ARBA" id="ARBA00023136"/>
    </source>
</evidence>
<comment type="similarity">
    <text evidence="2">Belongs to the FHIPEP (flagella/HR/invasion proteins export pore) family.</text>
</comment>
<dbReference type="EMBL" id="JMIX01000011">
    <property type="protein sequence ID" value="KEO91001.1"/>
    <property type="molecule type" value="Genomic_DNA"/>
</dbReference>
<dbReference type="PRINTS" id="PR00949">
    <property type="entry name" value="TYPE3IMAPROT"/>
</dbReference>
<dbReference type="InterPro" id="IPR042193">
    <property type="entry name" value="FHIPEP_3"/>
</dbReference>
<dbReference type="PANTHER" id="PTHR30161:SF1">
    <property type="entry name" value="FLAGELLAR BIOSYNTHESIS PROTEIN FLHA-RELATED"/>
    <property type="match status" value="1"/>
</dbReference>
<evidence type="ECO:0000256" key="7">
    <source>
        <dbReference type="SAM" id="MobiDB-lite"/>
    </source>
</evidence>
<evidence type="ECO:0000313" key="10">
    <source>
        <dbReference type="Proteomes" id="UP000027866"/>
    </source>
</evidence>
<evidence type="ECO:0000256" key="2">
    <source>
        <dbReference type="ARBA" id="ARBA00008835"/>
    </source>
</evidence>
<keyword evidence="9" id="KW-0966">Cell projection</keyword>
<feature type="region of interest" description="Disordered" evidence="7">
    <location>
        <begin position="688"/>
        <end position="710"/>
    </location>
</feature>
<keyword evidence="9" id="KW-0969">Cilium</keyword>
<organism evidence="9 10">
    <name type="scientific">Erythrobacter litoralis</name>
    <dbReference type="NCBI Taxonomy" id="39960"/>
    <lineage>
        <taxon>Bacteria</taxon>
        <taxon>Pseudomonadati</taxon>
        <taxon>Pseudomonadota</taxon>
        <taxon>Alphaproteobacteria</taxon>
        <taxon>Sphingomonadales</taxon>
        <taxon>Erythrobacteraceae</taxon>
        <taxon>Erythrobacter/Porphyrobacter group</taxon>
        <taxon>Erythrobacter</taxon>
    </lineage>
</organism>
<evidence type="ECO:0000256" key="5">
    <source>
        <dbReference type="ARBA" id="ARBA00022989"/>
    </source>
</evidence>
<dbReference type="GO" id="GO:0009306">
    <property type="term" value="P:protein secretion"/>
    <property type="evidence" value="ECO:0007669"/>
    <property type="project" value="InterPro"/>
</dbReference>
<dbReference type="InterPro" id="IPR042196">
    <property type="entry name" value="FHIPEP_4"/>
</dbReference>
<dbReference type="AlphaFoldDB" id="A0A074M886"/>
<dbReference type="Gene3D" id="1.10.8.540">
    <property type="entry name" value="FHIPEP family, domain 3"/>
    <property type="match status" value="1"/>
</dbReference>
<dbReference type="PROSITE" id="PS00994">
    <property type="entry name" value="FHIPEP"/>
    <property type="match status" value="1"/>
</dbReference>
<accession>A0A074M886</accession>
<dbReference type="InterPro" id="IPR001712">
    <property type="entry name" value="T3SS_FHIPEP"/>
</dbReference>
<protein>
    <submittedName>
        <fullName evidence="9">Flagellar biosynthesis protein FlhA</fullName>
    </submittedName>
</protein>
<sequence length="710" mass="74363">MIERLRLAPAAMALPVGIFALFALMVLPIPPVLLDIFFVLNIAISVAVLMVALNARTPVEFSSFPTVLLFATLLRLALNVASTRVVLVAGHEGGAAAGQVIESFGEFLVGGNFAVGLFVFCILMIINMIVVTKGAGRVSEVSARFVLDALPGKQMAIDADIAAGLISSEEARDRRSQVSVEADFYGSMDGASKFVKGDALAALLILGVNIIAGFALGMVSHGLTATEAGELYVTLAVGDALVAQVPALLLSIAAAAIVTRVSDKSDLTGQIGRQFSDARGWLPVAVILAAIGLVPAMPQSIFLPGAAVAGGIWWHLRRKSAEPTPAHEPIEGPSPDAIELADVSDQTLVTIELGYGLLHLVDKEKGALLATRITGIRKQLSRDLGFVLPQFRIRDSLDLGACDYAVLMGGISIARGTVRAGKLLAIDAGDVRSGRSHEDMGLHGEPTHDPSFNCPALWIEPALRDQAIAEGFMVVDASTVIGTHANQALLGEAHQLLGPEEVREWLDELKLHAPALVEAVHPDPLSLAALTRILRALLADGIGLAHPQPLFTSLALALQKTQDFDTLIDAIRADFGARLVARVCPPGEQLKVATLDASLESAILGGMVDPGTGQPLIEPDCGSMIVKTVNRLLTEQAGPIALIVQPPARRALAALLKHRARGCLVISINELPASQTVEVVGIIGGSNGAASPSDETLSDSSSSNRNEVAA</sequence>
<keyword evidence="3" id="KW-1003">Cell membrane</keyword>
<dbReference type="Pfam" id="PF00771">
    <property type="entry name" value="FHIPEP"/>
    <property type="match status" value="1"/>
</dbReference>
<feature type="transmembrane region" description="Helical" evidence="8">
    <location>
        <begin position="36"/>
        <end position="55"/>
    </location>
</feature>
<feature type="transmembrane region" description="Helical" evidence="8">
    <location>
        <begin position="280"/>
        <end position="297"/>
    </location>
</feature>
<evidence type="ECO:0000256" key="8">
    <source>
        <dbReference type="SAM" id="Phobius"/>
    </source>
</evidence>
<name>A0A074M886_9SPHN</name>
<keyword evidence="9" id="KW-0282">Flagellum</keyword>
<feature type="compositionally biased region" description="Low complexity" evidence="7">
    <location>
        <begin position="691"/>
        <end position="703"/>
    </location>
</feature>
<evidence type="ECO:0000313" key="9">
    <source>
        <dbReference type="EMBL" id="KEO91001.1"/>
    </source>
</evidence>
<evidence type="ECO:0000256" key="1">
    <source>
        <dbReference type="ARBA" id="ARBA00004651"/>
    </source>
</evidence>
<evidence type="ECO:0000256" key="4">
    <source>
        <dbReference type="ARBA" id="ARBA00022692"/>
    </source>
</evidence>
<gene>
    <name evidence="9" type="ORF">EH32_01360</name>
</gene>
<feature type="transmembrane region" description="Helical" evidence="8">
    <location>
        <begin position="231"/>
        <end position="259"/>
    </location>
</feature>
<dbReference type="GO" id="GO:0044780">
    <property type="term" value="P:bacterial-type flagellum assembly"/>
    <property type="evidence" value="ECO:0007669"/>
    <property type="project" value="TreeGrafter"/>
</dbReference>
<comment type="subcellular location">
    <subcellularLocation>
        <location evidence="1">Cell membrane</location>
        <topology evidence="1">Multi-pass membrane protein</topology>
    </subcellularLocation>
</comment>
<feature type="transmembrane region" description="Helical" evidence="8">
    <location>
        <begin position="67"/>
        <end position="87"/>
    </location>
</feature>